<feature type="chain" id="PRO_5040255841" description="Secreted protein" evidence="1">
    <location>
        <begin position="21"/>
        <end position="144"/>
    </location>
</feature>
<gene>
    <name evidence="2" type="ORF">O181_003539</name>
</gene>
<accession>A0A9Q3GDY8</accession>
<feature type="signal peptide" evidence="1">
    <location>
        <begin position="1"/>
        <end position="20"/>
    </location>
</feature>
<organism evidence="2 3">
    <name type="scientific">Austropuccinia psidii MF-1</name>
    <dbReference type="NCBI Taxonomy" id="1389203"/>
    <lineage>
        <taxon>Eukaryota</taxon>
        <taxon>Fungi</taxon>
        <taxon>Dikarya</taxon>
        <taxon>Basidiomycota</taxon>
        <taxon>Pucciniomycotina</taxon>
        <taxon>Pucciniomycetes</taxon>
        <taxon>Pucciniales</taxon>
        <taxon>Sphaerophragmiaceae</taxon>
        <taxon>Austropuccinia</taxon>
    </lineage>
</organism>
<dbReference type="EMBL" id="AVOT02000638">
    <property type="protein sequence ID" value="MBW0463824.1"/>
    <property type="molecule type" value="Genomic_DNA"/>
</dbReference>
<evidence type="ECO:0008006" key="4">
    <source>
        <dbReference type="Google" id="ProtNLM"/>
    </source>
</evidence>
<protein>
    <recommendedName>
        <fullName evidence="4">Secreted protein</fullName>
    </recommendedName>
</protein>
<comment type="caution">
    <text evidence="2">The sequence shown here is derived from an EMBL/GenBank/DDBJ whole genome shotgun (WGS) entry which is preliminary data.</text>
</comment>
<proteinExistence type="predicted"/>
<keyword evidence="1" id="KW-0732">Signal</keyword>
<evidence type="ECO:0000313" key="3">
    <source>
        <dbReference type="Proteomes" id="UP000765509"/>
    </source>
</evidence>
<evidence type="ECO:0000256" key="1">
    <source>
        <dbReference type="SAM" id="SignalP"/>
    </source>
</evidence>
<keyword evidence="3" id="KW-1185">Reference proteome</keyword>
<dbReference type="AlphaFoldDB" id="A0A9Q3GDY8"/>
<dbReference type="Proteomes" id="UP000765509">
    <property type="component" value="Unassembled WGS sequence"/>
</dbReference>
<evidence type="ECO:0000313" key="2">
    <source>
        <dbReference type="EMBL" id="MBW0463824.1"/>
    </source>
</evidence>
<reference evidence="2" key="1">
    <citation type="submission" date="2021-03" db="EMBL/GenBank/DDBJ databases">
        <title>Draft genome sequence of rust myrtle Austropuccinia psidii MF-1, a brazilian biotype.</title>
        <authorList>
            <person name="Quecine M.C."/>
            <person name="Pachon D.M.R."/>
            <person name="Bonatelli M.L."/>
            <person name="Correr F.H."/>
            <person name="Franceschini L.M."/>
            <person name="Leite T.F."/>
            <person name="Margarido G.R.A."/>
            <person name="Almeida C.A."/>
            <person name="Ferrarezi J.A."/>
            <person name="Labate C.A."/>
        </authorList>
    </citation>
    <scope>NUCLEOTIDE SEQUENCE</scope>
    <source>
        <strain evidence="2">MF-1</strain>
    </source>
</reference>
<sequence>MQTSLLFLVAIISLGQCVHALPQLASRQNPASLIPFGQTTSPGKAPDLSSGMPGLSSFRQFPGSESFGNFNPFSNFGNLAGSSPLSTMGGAMENTAGKMMGASPSSFFQKRSLGSSMDQFTDKVKTFFTNISLLGQKKPTSVEV</sequence>
<name>A0A9Q3GDY8_9BASI</name>